<dbReference type="AlphaFoldDB" id="A0A9Q0PSW4"/>
<dbReference type="Proteomes" id="UP001151529">
    <property type="component" value="Chromosome 13"/>
</dbReference>
<reference evidence="2" key="2">
    <citation type="journal article" date="2023" name="Int. J. Mol. Sci.">
        <title>De Novo Assembly and Annotation of 11 Diverse Shrub Willow (Salix) Genomes Reveals Novel Gene Organization in Sex-Linked Regions.</title>
        <authorList>
            <person name="Hyden B."/>
            <person name="Feng K."/>
            <person name="Yates T.B."/>
            <person name="Jawdy S."/>
            <person name="Cereghino C."/>
            <person name="Smart L.B."/>
            <person name="Muchero W."/>
        </authorList>
    </citation>
    <scope>NUCLEOTIDE SEQUENCE [LARGE SCALE GENOMIC DNA]</scope>
    <source>
        <tissue evidence="2">Shoot tip</tissue>
    </source>
</reference>
<dbReference type="OrthoDB" id="682522at2759"/>
<dbReference type="InterPro" id="IPR029063">
    <property type="entry name" value="SAM-dependent_MTases_sf"/>
</dbReference>
<evidence type="ECO:0000256" key="1">
    <source>
        <dbReference type="SAM" id="Phobius"/>
    </source>
</evidence>
<protein>
    <recommendedName>
        <fullName evidence="4">Methyltransferase type 11 domain-containing protein</fullName>
    </recommendedName>
</protein>
<dbReference type="PANTHER" id="PTHR45085">
    <property type="entry name" value="F21J9.14"/>
    <property type="match status" value="1"/>
</dbReference>
<keyword evidence="1" id="KW-0472">Membrane</keyword>
<keyword evidence="1" id="KW-1133">Transmembrane helix</keyword>
<evidence type="ECO:0000313" key="2">
    <source>
        <dbReference type="EMBL" id="KAJ6693389.1"/>
    </source>
</evidence>
<dbReference type="EMBL" id="JAPFFL010000011">
    <property type="protein sequence ID" value="KAJ6693389.1"/>
    <property type="molecule type" value="Genomic_DNA"/>
</dbReference>
<feature type="transmembrane region" description="Helical" evidence="1">
    <location>
        <begin position="12"/>
        <end position="29"/>
    </location>
</feature>
<dbReference type="SUPFAM" id="SSF53335">
    <property type="entry name" value="S-adenosyl-L-methionine-dependent methyltransferases"/>
    <property type="match status" value="1"/>
</dbReference>
<keyword evidence="3" id="KW-1185">Reference proteome</keyword>
<reference evidence="2" key="1">
    <citation type="submission" date="2022-11" db="EMBL/GenBank/DDBJ databases">
        <authorList>
            <person name="Hyden B.L."/>
            <person name="Feng K."/>
            <person name="Yates T."/>
            <person name="Jawdy S."/>
            <person name="Smart L.B."/>
            <person name="Muchero W."/>
        </authorList>
    </citation>
    <scope>NUCLEOTIDE SEQUENCE</scope>
    <source>
        <tissue evidence="2">Shoot tip</tissue>
    </source>
</reference>
<comment type="caution">
    <text evidence="2">The sequence shown here is derived from an EMBL/GenBank/DDBJ whole genome shotgun (WGS) entry which is preliminary data.</text>
</comment>
<accession>A0A9Q0PSW4</accession>
<organism evidence="2 3">
    <name type="scientific">Salix viminalis</name>
    <name type="common">Common osier</name>
    <name type="synonym">Basket willow</name>
    <dbReference type="NCBI Taxonomy" id="40686"/>
    <lineage>
        <taxon>Eukaryota</taxon>
        <taxon>Viridiplantae</taxon>
        <taxon>Streptophyta</taxon>
        <taxon>Embryophyta</taxon>
        <taxon>Tracheophyta</taxon>
        <taxon>Spermatophyta</taxon>
        <taxon>Magnoliopsida</taxon>
        <taxon>eudicotyledons</taxon>
        <taxon>Gunneridae</taxon>
        <taxon>Pentapetalae</taxon>
        <taxon>rosids</taxon>
        <taxon>fabids</taxon>
        <taxon>Malpighiales</taxon>
        <taxon>Salicaceae</taxon>
        <taxon>Saliceae</taxon>
        <taxon>Salix</taxon>
    </lineage>
</organism>
<sequence>MEKHIENFLNKVSLVFITIATITLLYLYLHTPETCIPPNTPITKPHLKFPSSTCDPSLNRPYIDPDKKRLKLWSSKSWLSQVSSFTTFFQSSNILNNKTKVLCVSAGAGHEVMALKNMGVSDVTGVEIVDSLPLVKRADPNNLPFFDGVFDLAFKECGGEEVDAIAGLFRKSMFVGAENVTLIGMRMTRIIMRVGVSSSL</sequence>
<gene>
    <name evidence="2" type="ORF">OIU85_004184</name>
</gene>
<proteinExistence type="predicted"/>
<keyword evidence="1" id="KW-0812">Transmembrane</keyword>
<name>A0A9Q0PSW4_SALVM</name>
<dbReference type="PANTHER" id="PTHR45085:SF3">
    <property type="entry name" value="S-ADENOSYL-L-METHIONINE-DEPENDENT METHYLTRANSFERASES SUPERFAMILY PROTEIN"/>
    <property type="match status" value="1"/>
</dbReference>
<evidence type="ECO:0008006" key="4">
    <source>
        <dbReference type="Google" id="ProtNLM"/>
    </source>
</evidence>
<evidence type="ECO:0000313" key="3">
    <source>
        <dbReference type="Proteomes" id="UP001151529"/>
    </source>
</evidence>